<name>A0ACC0U9I0_9AGAM</name>
<comment type="caution">
    <text evidence="1">The sequence shown here is derived from an EMBL/GenBank/DDBJ whole genome shotgun (WGS) entry which is preliminary data.</text>
</comment>
<accession>A0ACC0U9I0</accession>
<keyword evidence="2" id="KW-1185">Reference proteome</keyword>
<gene>
    <name evidence="1" type="ORF">F5148DRAFT_1013734</name>
</gene>
<proteinExistence type="predicted"/>
<dbReference type="EMBL" id="JAGFNK010000094">
    <property type="protein sequence ID" value="KAI9508370.1"/>
    <property type="molecule type" value="Genomic_DNA"/>
</dbReference>
<evidence type="ECO:0000313" key="1">
    <source>
        <dbReference type="EMBL" id="KAI9508370.1"/>
    </source>
</evidence>
<organism evidence="1 2">
    <name type="scientific">Russula earlei</name>
    <dbReference type="NCBI Taxonomy" id="71964"/>
    <lineage>
        <taxon>Eukaryota</taxon>
        <taxon>Fungi</taxon>
        <taxon>Dikarya</taxon>
        <taxon>Basidiomycota</taxon>
        <taxon>Agaricomycotina</taxon>
        <taxon>Agaricomycetes</taxon>
        <taxon>Russulales</taxon>
        <taxon>Russulaceae</taxon>
        <taxon>Russula</taxon>
    </lineage>
</organism>
<protein>
    <submittedName>
        <fullName evidence="1">Uncharacterized protein</fullName>
    </submittedName>
</protein>
<sequence length="1358" mass="151647">MQALPLPKPPIPVRALTPTDSPATAENTPASADRASPQSLPIVGAPELRSLPRSPKPAAPQSEVHGTSNGQGSVDAGGGGGGNPVQPLPTPQPPSRLRSHDSLTGASLRPRSRATSAKPEPAATENGNGNSALPASNSVQNNGNGNNRPLNVTDALSYLDAVKVQFHDKPDVYNHFLDIMKDFKSQIIDTPGVIERVSMLFHGNPYLIEGFNTFLPPGYHINASADPRDPSLITVTTPLGTMTSKISSGTLSAGAGGPSYFGSPLPFGPPAAGSRPASPLARLHPPQTFSPAPQGLTTAVASVLGNMSNKTQVERAPAAEFDHAILYLNKIKTRYPDDQNNTYKQFLEILQTYRKEQQNSLKDPVAYQQREQRMMHDVYIQVQALFKNEEDLLSEFKDFLPEIAGTSAQQGGLVGIRPYPPDGAGVSGAMWSHETASTSSSVPKGTQAPSRRRKREQPKEPLPAAKQTEPARDSRKRTRVARPSAKSHVQSPTFTSYQTPPSPLPGSSHYSQQTVSQFGTNIQGHHISSAGPSSVQSLGPASQQDELMFFERAKRALEARDVYDDFLKLLNMYTRDIIDLKTLVVRAEKFLADDALHAQFKRLVNWDDRISNVNYGPPGSIRTGPHDGALPRPVDDAQSPSYRRLPESEIRLATSGRDQLARSVLNDEWVSHPTWASEEAGFVAHKKNSFEEVIHRCEDERHEYQIQLEGLARTIGILEPLATRLNEMPLEERATLRLRPELGGQSRWIYVRTLKKVYGKEAGTEIYQALQDAPAVAVPVVLARLKQKNEEWRRAQREWSHTWRQVDARNFYKSLDHTGINFKQNDKKTITTKAFVGEIEGVRTEQEQQQQAREEGAGRTRRACTRGSLGFQLSYSFADTGVLCDALKLVYSYLDHNQATYSLAERRSVERFLRAFMPMLSMLPSPAFNAACGPPEIGVEDDSADEQQVDEVPARTRATAGGGSSSCGVHAGDLRKKLVRAAAQEKYGGLDSGSRVSTPADVREVANVKGKEREREERALGIWIRECLPDDAIDIRDAPVPTRPFFCNTTFYTLLRLLQLLYSRLSSCKEEGRKHARQKFRHLVANPIAVELGMDDPHGPSSVQEQILRDRGTEENEEALYQYMLEACEKLFMNELDQATFEEHMRWFCGTKAFLLYTVDKIVAVLIKQVQTIVSDNKCQELWQFLRRHRCEVSFTRQDIIKYRRQAEHHVGADDNLYRVEWNPEDKSMHIQLMGSGEASVDGAHTTVNRWREYVDSYVTEHPTEWIQGVGAGAGHGQQPRLFVRRNLTLDDSLVPSMIRCEGEVGIRISLGTYKLFHESGTEWSMIRRRGEEEERMLRDRARQREEERRRRCNLIYF</sequence>
<dbReference type="Proteomes" id="UP001207468">
    <property type="component" value="Unassembled WGS sequence"/>
</dbReference>
<reference evidence="1" key="1">
    <citation type="submission" date="2021-03" db="EMBL/GenBank/DDBJ databases">
        <title>Evolutionary priming and transition to the ectomycorrhizal habit in an iconic lineage of mushroom-forming fungi: is preadaptation a requirement?</title>
        <authorList>
            <consortium name="DOE Joint Genome Institute"/>
            <person name="Looney B.P."/>
            <person name="Miyauchi S."/>
            <person name="Morin E."/>
            <person name="Drula E."/>
            <person name="Courty P.E."/>
            <person name="Chicoki N."/>
            <person name="Fauchery L."/>
            <person name="Kohler A."/>
            <person name="Kuo A."/>
            <person name="LaButti K."/>
            <person name="Pangilinan J."/>
            <person name="Lipzen A."/>
            <person name="Riley R."/>
            <person name="Andreopoulos W."/>
            <person name="He G."/>
            <person name="Johnson J."/>
            <person name="Barry K.W."/>
            <person name="Grigoriev I.V."/>
            <person name="Nagy L."/>
            <person name="Hibbett D."/>
            <person name="Henrissat B."/>
            <person name="Matheny P.B."/>
            <person name="Labbe J."/>
            <person name="Martin A.F."/>
        </authorList>
    </citation>
    <scope>NUCLEOTIDE SEQUENCE</scope>
    <source>
        <strain evidence="1">BPL698</strain>
    </source>
</reference>
<evidence type="ECO:0000313" key="2">
    <source>
        <dbReference type="Proteomes" id="UP001207468"/>
    </source>
</evidence>